<feature type="region of interest" description="Disordered" evidence="8">
    <location>
        <begin position="482"/>
        <end position="523"/>
    </location>
</feature>
<dbReference type="AlphaFoldDB" id="A0A4R3KWV9"/>
<keyword evidence="4" id="KW-0560">Oxidoreductase</keyword>
<feature type="binding site" evidence="7">
    <location>
        <position position="134"/>
    </location>
    <ligand>
        <name>Fe cation</name>
        <dbReference type="ChEBI" id="CHEBI:24875"/>
    </ligand>
</feature>
<evidence type="ECO:0000259" key="9">
    <source>
        <dbReference type="PROSITE" id="PS51410"/>
    </source>
</evidence>
<evidence type="ECO:0000256" key="8">
    <source>
        <dbReference type="SAM" id="MobiDB-lite"/>
    </source>
</evidence>
<protein>
    <submittedName>
        <fullName evidence="10">Phenylalanine-4-hydroxylase</fullName>
    </submittedName>
</protein>
<dbReference type="InterPro" id="IPR036329">
    <property type="entry name" value="Aro-AA_hydroxylase_C_sf"/>
</dbReference>
<dbReference type="InterPro" id="IPR001273">
    <property type="entry name" value="ArAA_hydroxylase"/>
</dbReference>
<dbReference type="PROSITE" id="PS51410">
    <property type="entry name" value="BH4_AAA_HYDROXYL_2"/>
    <property type="match status" value="1"/>
</dbReference>
<dbReference type="OrthoDB" id="9780502at2"/>
<comment type="cofactor">
    <cofactor evidence="1 7">
        <name>Fe(2+)</name>
        <dbReference type="ChEBI" id="CHEBI:29033"/>
    </cofactor>
</comment>
<evidence type="ECO:0000256" key="2">
    <source>
        <dbReference type="ARBA" id="ARBA00009712"/>
    </source>
</evidence>
<keyword evidence="3 7" id="KW-0479">Metal-binding</keyword>
<dbReference type="GO" id="GO:0005506">
    <property type="term" value="F:iron ion binding"/>
    <property type="evidence" value="ECO:0007669"/>
    <property type="project" value="InterPro"/>
</dbReference>
<reference evidence="10 11" key="1">
    <citation type="submission" date="2019-03" db="EMBL/GenBank/DDBJ databases">
        <title>Genomic Encyclopedia of Type Strains, Phase IV (KMG-IV): sequencing the most valuable type-strain genomes for metagenomic binning, comparative biology and taxonomic classification.</title>
        <authorList>
            <person name="Goeker M."/>
        </authorList>
    </citation>
    <scope>NUCLEOTIDE SEQUENCE [LARGE SCALE GENOMIC DNA]</scope>
    <source>
        <strain evidence="10 11">DSM 21100</strain>
    </source>
</reference>
<keyword evidence="6" id="KW-0503">Monooxygenase</keyword>
<evidence type="ECO:0000256" key="4">
    <source>
        <dbReference type="ARBA" id="ARBA00023002"/>
    </source>
</evidence>
<dbReference type="PANTHER" id="PTHR11473:SF24">
    <property type="entry name" value="PHENYLALANINE-4-HYDROXYLASE"/>
    <property type="match status" value="1"/>
</dbReference>
<sequence>MNDFNNPVLKKLPAHLRQYLVEQHYENYTPIDHAVWRYVMRQNYSYLKDVAYYPYIPGLKKAGLSIERIPNLQTMNDHLRKLGWGAATVKGFIPPAAFMEFQACRVLVIAADIRQIGHIEYTPAPDIIHESAGHAPIIADPDYAEYLRYFGEIGARAIFSRKDFQLYEAIRRLSVLKEMPAADPREISKAEEELAERQRSLGQPSEMALLSRLHWWTVEYGLIGTLENPKIYGAGLLSSIGESVTCMQPSVKKLPYTIETVNYPYDITQPQPQLFVTPDFENLLNVLEHFAGSMAFRRGGLEGILKAVECGETCTVVYSSGLQVSGVFRDVDVDGLVYIQTSGPSALATDGKQLPGQGPSVHPGGYGSPVGKLKGYSIALEDFSPGELKSIGLERGKFAKLEFENGLWLEGLPQATEYRNGKLILISFTDCTVKDGKTGKLLFEPSMGKYHMGVGEKILSVFYGPADREAFDRELKAAGAGKKPAAGETLAGENSAAGEIRGAGDMPGAREGSGKAGKAGGGNVHHGQGRLGELYQKVRDVRERRLDATALPKLWQELKERFPADWLCALEILEILESDGIFKDIATEIASWLEQKSVREPALAKLISDGLAVMRQPGIEALTR</sequence>
<evidence type="ECO:0000256" key="3">
    <source>
        <dbReference type="ARBA" id="ARBA00022723"/>
    </source>
</evidence>
<feature type="domain" description="Biopterin-dependent aromatic amino acid hydroxylase family profile" evidence="9">
    <location>
        <begin position="1"/>
        <end position="340"/>
    </location>
</feature>
<evidence type="ECO:0000313" key="11">
    <source>
        <dbReference type="Proteomes" id="UP000295807"/>
    </source>
</evidence>
<dbReference type="SUPFAM" id="SSF56534">
    <property type="entry name" value="Aromatic aminoacid monoxygenases, catalytic and oligomerization domains"/>
    <property type="match status" value="1"/>
</dbReference>
<evidence type="ECO:0000256" key="6">
    <source>
        <dbReference type="ARBA" id="ARBA00023033"/>
    </source>
</evidence>
<comment type="caution">
    <text evidence="10">The sequence shown here is derived from an EMBL/GenBank/DDBJ whole genome shotgun (WGS) entry which is preliminary data.</text>
</comment>
<dbReference type="InterPro" id="IPR019774">
    <property type="entry name" value="Aromatic-AA_hydroxylase_C"/>
</dbReference>
<feature type="compositionally biased region" description="Gly residues" evidence="8">
    <location>
        <begin position="514"/>
        <end position="523"/>
    </location>
</feature>
<accession>A0A4R3KWV9</accession>
<keyword evidence="11" id="KW-1185">Reference proteome</keyword>
<dbReference type="Proteomes" id="UP000295807">
    <property type="component" value="Unassembled WGS sequence"/>
</dbReference>
<keyword evidence="5 7" id="KW-0408">Iron</keyword>
<dbReference type="InterPro" id="IPR036951">
    <property type="entry name" value="ArAA_hydroxylase_sf"/>
</dbReference>
<evidence type="ECO:0000256" key="7">
    <source>
        <dbReference type="PIRSR" id="PIRSR601273-2"/>
    </source>
</evidence>
<feature type="binding site" evidence="7">
    <location>
        <position position="219"/>
    </location>
    <ligand>
        <name>Fe cation</name>
        <dbReference type="ChEBI" id="CHEBI:24875"/>
    </ligand>
</feature>
<dbReference type="Gene3D" id="1.20.58.690">
    <property type="match status" value="1"/>
</dbReference>
<dbReference type="NCBIfam" id="NF010657">
    <property type="entry name" value="PRK14056.1"/>
    <property type="match status" value="1"/>
</dbReference>
<proteinExistence type="inferred from homology"/>
<evidence type="ECO:0000313" key="10">
    <source>
        <dbReference type="EMBL" id="TCS90297.1"/>
    </source>
</evidence>
<name>A0A4R3KWV9_9SPHI</name>
<feature type="binding site" evidence="7">
    <location>
        <position position="129"/>
    </location>
    <ligand>
        <name>Fe cation</name>
        <dbReference type="ChEBI" id="CHEBI:24875"/>
    </ligand>
</feature>
<dbReference type="RefSeq" id="WP_132127736.1">
    <property type="nucleotide sequence ID" value="NZ_CP042432.1"/>
</dbReference>
<gene>
    <name evidence="10" type="ORF">EDD80_101497</name>
</gene>
<dbReference type="Gene3D" id="1.10.800.10">
    <property type="entry name" value="Aromatic amino acid hydroxylase"/>
    <property type="match status" value="1"/>
</dbReference>
<dbReference type="GO" id="GO:0009072">
    <property type="term" value="P:aromatic amino acid metabolic process"/>
    <property type="evidence" value="ECO:0007669"/>
    <property type="project" value="InterPro"/>
</dbReference>
<dbReference type="EMBL" id="SMAD01000001">
    <property type="protein sequence ID" value="TCS90297.1"/>
    <property type="molecule type" value="Genomic_DNA"/>
</dbReference>
<dbReference type="GO" id="GO:0016714">
    <property type="term" value="F:oxidoreductase activity, acting on paired donors, with incorporation or reduction of molecular oxygen, reduced pteridine as one donor, and incorporation of one atom of oxygen"/>
    <property type="evidence" value="ECO:0007669"/>
    <property type="project" value="InterPro"/>
</dbReference>
<comment type="similarity">
    <text evidence="2">Belongs to the biopterin-dependent aromatic amino acid hydroxylase family.</text>
</comment>
<evidence type="ECO:0000256" key="1">
    <source>
        <dbReference type="ARBA" id="ARBA00001954"/>
    </source>
</evidence>
<evidence type="ECO:0000256" key="5">
    <source>
        <dbReference type="ARBA" id="ARBA00023004"/>
    </source>
</evidence>
<organism evidence="10 11">
    <name type="scientific">Anseongella ginsenosidimutans</name>
    <dbReference type="NCBI Taxonomy" id="496056"/>
    <lineage>
        <taxon>Bacteria</taxon>
        <taxon>Pseudomonadati</taxon>
        <taxon>Bacteroidota</taxon>
        <taxon>Sphingobacteriia</taxon>
        <taxon>Sphingobacteriales</taxon>
        <taxon>Sphingobacteriaceae</taxon>
        <taxon>Anseongella</taxon>
    </lineage>
</organism>
<dbReference type="PANTHER" id="PTHR11473">
    <property type="entry name" value="AROMATIC AMINO ACID HYDROXYLASE"/>
    <property type="match status" value="1"/>
</dbReference>
<dbReference type="Pfam" id="PF00351">
    <property type="entry name" value="Biopterin_H"/>
    <property type="match status" value="2"/>
</dbReference>